<dbReference type="InterPro" id="IPR011335">
    <property type="entry name" value="Restrct_endonuc-II-like"/>
</dbReference>
<dbReference type="CDD" id="cd22343">
    <property type="entry name" value="PDDEXK_lambda_exonuclease-like"/>
    <property type="match status" value="1"/>
</dbReference>
<dbReference type="PANTHER" id="PTHR46609">
    <property type="entry name" value="EXONUCLEASE, PHAGE-TYPE/RECB, C-TERMINAL DOMAIN-CONTAINING PROTEIN"/>
    <property type="match status" value="1"/>
</dbReference>
<dbReference type="AlphaFoldDB" id="A0A6C0CVA0"/>
<protein>
    <recommendedName>
        <fullName evidence="2">YqaJ viral recombinase domain-containing protein</fullName>
    </recommendedName>
</protein>
<reference evidence="3" key="1">
    <citation type="journal article" date="2020" name="Nature">
        <title>Giant virus diversity and host interactions through global metagenomics.</title>
        <authorList>
            <person name="Schulz F."/>
            <person name="Roux S."/>
            <person name="Paez-Espino D."/>
            <person name="Jungbluth S."/>
            <person name="Walsh D.A."/>
            <person name="Denef V.J."/>
            <person name="McMahon K.D."/>
            <person name="Konstantinidis K.T."/>
            <person name="Eloe-Fadrosh E.A."/>
            <person name="Kyrpides N.C."/>
            <person name="Woyke T."/>
        </authorList>
    </citation>
    <scope>NUCLEOTIDE SEQUENCE</scope>
    <source>
        <strain evidence="3">GVMAG-M-3300021964-36</strain>
    </source>
</reference>
<feature type="region of interest" description="Disordered" evidence="1">
    <location>
        <begin position="345"/>
        <end position="376"/>
    </location>
</feature>
<evidence type="ECO:0000256" key="1">
    <source>
        <dbReference type="SAM" id="MobiDB-lite"/>
    </source>
</evidence>
<evidence type="ECO:0000313" key="3">
    <source>
        <dbReference type="EMBL" id="QHT07850.1"/>
    </source>
</evidence>
<dbReference type="Gene3D" id="3.90.320.10">
    <property type="match status" value="1"/>
</dbReference>
<feature type="domain" description="YqaJ viral recombinase" evidence="2">
    <location>
        <begin position="89"/>
        <end position="219"/>
    </location>
</feature>
<dbReference type="PANTHER" id="PTHR46609:SF6">
    <property type="entry name" value="EXONUCLEASE, PHAGE-TYPE_RECB, C-TERMINAL DOMAIN-CONTAINING PROTEIN-RELATED"/>
    <property type="match status" value="1"/>
</dbReference>
<name>A0A6C0CVA0_9ZZZZ</name>
<dbReference type="NCBIfam" id="TIGR03033">
    <property type="entry name" value="phage_rel_nuc"/>
    <property type="match status" value="1"/>
</dbReference>
<dbReference type="InterPro" id="IPR011604">
    <property type="entry name" value="PDDEXK-like_dom_sf"/>
</dbReference>
<sequence length="376" mass="44278">MDMTHLVDQIISKHMTDNKSWDKFDTPKMSTVLNKKLVKTVLDVCSKVQGSRNMLSERNVQQRIDKIRKYRVVLKRLKEIPLIEQRTPEWYALRQSMITASDFGDALAIDKFGKKTDPNKIYEKKCGYEPPIEYDNASIFLKWGVMFEPVATSLYEHRNNTKVHEFGLVQNPRHSFLGASPDGITEGGVMLEIKCPYKRVITEDSILKQYFYQIQGQLDACDLEECDFLEVRFDKYENMEEFMEDYETEFECFTNNYKEKGIIIEKTEGVYLYSPFNESRDEVIAWYNKNKNDCFNVVFWFMHSFTVKRVLKDPCFIDTMNKQLEDVWTNIVKYRNDKSLYMKEVKSPPPKAPRQKRQSSPVGNHVGSMFVFDPNE</sequence>
<organism evidence="3">
    <name type="scientific">viral metagenome</name>
    <dbReference type="NCBI Taxonomy" id="1070528"/>
    <lineage>
        <taxon>unclassified sequences</taxon>
        <taxon>metagenomes</taxon>
        <taxon>organismal metagenomes</taxon>
    </lineage>
</organism>
<dbReference type="Pfam" id="PF09588">
    <property type="entry name" value="YqaJ"/>
    <property type="match status" value="1"/>
</dbReference>
<dbReference type="InterPro" id="IPR051703">
    <property type="entry name" value="NF-kappa-B_Signaling_Reg"/>
</dbReference>
<accession>A0A6C0CVA0</accession>
<dbReference type="EMBL" id="MN739487">
    <property type="protein sequence ID" value="QHT07850.1"/>
    <property type="molecule type" value="Genomic_DNA"/>
</dbReference>
<dbReference type="SUPFAM" id="SSF52980">
    <property type="entry name" value="Restriction endonuclease-like"/>
    <property type="match status" value="1"/>
</dbReference>
<dbReference type="InterPro" id="IPR019080">
    <property type="entry name" value="YqaJ_viral_recombinase"/>
</dbReference>
<proteinExistence type="predicted"/>
<evidence type="ECO:0000259" key="2">
    <source>
        <dbReference type="Pfam" id="PF09588"/>
    </source>
</evidence>
<dbReference type="InterPro" id="IPR017482">
    <property type="entry name" value="Lambda-type_endonuclease"/>
</dbReference>